<feature type="compositionally biased region" description="Basic residues" evidence="8">
    <location>
        <begin position="114"/>
        <end position="123"/>
    </location>
</feature>
<dbReference type="GO" id="GO:0005886">
    <property type="term" value="C:plasma membrane"/>
    <property type="evidence" value="ECO:0007669"/>
    <property type="project" value="UniProtKB-SubCell"/>
</dbReference>
<feature type="compositionally biased region" description="Basic and acidic residues" evidence="8">
    <location>
        <begin position="7"/>
        <end position="24"/>
    </location>
</feature>
<feature type="transmembrane region" description="Helical" evidence="7">
    <location>
        <begin position="445"/>
        <end position="467"/>
    </location>
</feature>
<feature type="compositionally biased region" description="Basic residues" evidence="8">
    <location>
        <begin position="82"/>
        <end position="96"/>
    </location>
</feature>
<keyword evidence="2 7" id="KW-0813">Transport</keyword>
<dbReference type="Proteomes" id="UP000294853">
    <property type="component" value="Chromosome"/>
</dbReference>
<dbReference type="SUPFAM" id="SSF161098">
    <property type="entry name" value="MetI-like"/>
    <property type="match status" value="1"/>
</dbReference>
<protein>
    <submittedName>
        <fullName evidence="10">ABC transporter permease subunit</fullName>
    </submittedName>
</protein>
<dbReference type="OrthoDB" id="61122at2"/>
<feature type="transmembrane region" description="Helical" evidence="7">
    <location>
        <begin position="398"/>
        <end position="418"/>
    </location>
</feature>
<dbReference type="InterPro" id="IPR000515">
    <property type="entry name" value="MetI-like"/>
</dbReference>
<comment type="subcellular location">
    <subcellularLocation>
        <location evidence="1 7">Cell membrane</location>
        <topology evidence="1 7">Multi-pass membrane protein</topology>
    </subcellularLocation>
</comment>
<feature type="transmembrane region" description="Helical" evidence="7">
    <location>
        <begin position="502"/>
        <end position="523"/>
    </location>
</feature>
<keyword evidence="3" id="KW-1003">Cell membrane</keyword>
<feature type="transmembrane region" description="Helical" evidence="7">
    <location>
        <begin position="338"/>
        <end position="358"/>
    </location>
</feature>
<keyword evidence="4 7" id="KW-0812">Transmembrane</keyword>
<dbReference type="Gene3D" id="1.10.3720.10">
    <property type="entry name" value="MetI-like"/>
    <property type="match status" value="1"/>
</dbReference>
<accession>A0A4P7IJF9</accession>
<dbReference type="GO" id="GO:0055085">
    <property type="term" value="P:transmembrane transport"/>
    <property type="evidence" value="ECO:0007669"/>
    <property type="project" value="InterPro"/>
</dbReference>
<feature type="region of interest" description="Disordered" evidence="8">
    <location>
        <begin position="1"/>
        <end position="123"/>
    </location>
</feature>
<dbReference type="AlphaFoldDB" id="A0A4P7IJF9"/>
<evidence type="ECO:0000256" key="8">
    <source>
        <dbReference type="SAM" id="MobiDB-lite"/>
    </source>
</evidence>
<feature type="compositionally biased region" description="Basic and acidic residues" evidence="8">
    <location>
        <begin position="138"/>
        <end position="148"/>
    </location>
</feature>
<feature type="transmembrane region" description="Helical" evidence="7">
    <location>
        <begin position="370"/>
        <end position="392"/>
    </location>
</feature>
<dbReference type="PROSITE" id="PS50928">
    <property type="entry name" value="ABC_TM1"/>
    <property type="match status" value="1"/>
</dbReference>
<dbReference type="EMBL" id="CP038436">
    <property type="protein sequence ID" value="QBX57538.1"/>
    <property type="molecule type" value="Genomic_DNA"/>
</dbReference>
<dbReference type="CDD" id="cd06261">
    <property type="entry name" value="TM_PBP2"/>
    <property type="match status" value="1"/>
</dbReference>
<proteinExistence type="inferred from homology"/>
<dbReference type="PANTHER" id="PTHR43744:SF12">
    <property type="entry name" value="ABC TRANSPORTER PERMEASE PROTEIN MG189-RELATED"/>
    <property type="match status" value="1"/>
</dbReference>
<feature type="compositionally biased region" description="Basic and acidic residues" evidence="8">
    <location>
        <begin position="189"/>
        <end position="205"/>
    </location>
</feature>
<dbReference type="PANTHER" id="PTHR43744">
    <property type="entry name" value="ABC TRANSPORTER PERMEASE PROTEIN MG189-RELATED-RELATED"/>
    <property type="match status" value="1"/>
</dbReference>
<evidence type="ECO:0000256" key="2">
    <source>
        <dbReference type="ARBA" id="ARBA00022448"/>
    </source>
</evidence>
<evidence type="ECO:0000256" key="4">
    <source>
        <dbReference type="ARBA" id="ARBA00022692"/>
    </source>
</evidence>
<dbReference type="InterPro" id="IPR035906">
    <property type="entry name" value="MetI-like_sf"/>
</dbReference>
<feature type="compositionally biased region" description="Basic and acidic residues" evidence="8">
    <location>
        <begin position="171"/>
        <end position="180"/>
    </location>
</feature>
<evidence type="ECO:0000259" key="9">
    <source>
        <dbReference type="PROSITE" id="PS50928"/>
    </source>
</evidence>
<evidence type="ECO:0000256" key="3">
    <source>
        <dbReference type="ARBA" id="ARBA00022475"/>
    </source>
</evidence>
<keyword evidence="5 7" id="KW-1133">Transmembrane helix</keyword>
<feature type="domain" description="ABC transmembrane type-1" evidence="9">
    <location>
        <begin position="334"/>
        <end position="523"/>
    </location>
</feature>
<dbReference type="Pfam" id="PF00528">
    <property type="entry name" value="BPD_transp_1"/>
    <property type="match status" value="1"/>
</dbReference>
<organism evidence="10 11">
    <name type="scientific">Nocardioides seonyuensis</name>
    <dbReference type="NCBI Taxonomy" id="2518371"/>
    <lineage>
        <taxon>Bacteria</taxon>
        <taxon>Bacillati</taxon>
        <taxon>Actinomycetota</taxon>
        <taxon>Actinomycetes</taxon>
        <taxon>Propionibacteriales</taxon>
        <taxon>Nocardioidaceae</taxon>
        <taxon>Nocardioides</taxon>
    </lineage>
</organism>
<evidence type="ECO:0000313" key="10">
    <source>
        <dbReference type="EMBL" id="QBX57538.1"/>
    </source>
</evidence>
<name>A0A4P7IJF9_9ACTN</name>
<evidence type="ECO:0000313" key="11">
    <source>
        <dbReference type="Proteomes" id="UP000294853"/>
    </source>
</evidence>
<keyword evidence="6 7" id="KW-0472">Membrane</keyword>
<reference evidence="10 11" key="1">
    <citation type="submission" date="2019-03" db="EMBL/GenBank/DDBJ databases">
        <title>Three New Species of Nocardioides, Nocardioides euryhalodurans sp. nov., Nocardioides seonyuensis sp. nov. and Nocardioides eburneoflavus sp. nov. Iolated from Soil.</title>
        <authorList>
            <person name="Roh S.G."/>
            <person name="Lee C."/>
            <person name="Kim M.-K."/>
            <person name="Kim S.B."/>
        </authorList>
    </citation>
    <scope>NUCLEOTIDE SEQUENCE [LARGE SCALE GENOMIC DNA]</scope>
    <source>
        <strain evidence="10 11">MMS17-SY207-3</strain>
    </source>
</reference>
<evidence type="ECO:0000256" key="5">
    <source>
        <dbReference type="ARBA" id="ARBA00022989"/>
    </source>
</evidence>
<evidence type="ECO:0000256" key="6">
    <source>
        <dbReference type="ARBA" id="ARBA00023136"/>
    </source>
</evidence>
<comment type="similarity">
    <text evidence="7">Belongs to the binding-protein-dependent transport system permease family.</text>
</comment>
<evidence type="ECO:0000256" key="1">
    <source>
        <dbReference type="ARBA" id="ARBA00004651"/>
    </source>
</evidence>
<gene>
    <name evidence="10" type="ORF">EXE58_08865</name>
</gene>
<dbReference type="KEGG" id="nsn:EXE58_08865"/>
<feature type="region of interest" description="Disordered" evidence="8">
    <location>
        <begin position="138"/>
        <end position="216"/>
    </location>
</feature>
<feature type="transmembrane region" description="Helical" evidence="7">
    <location>
        <begin position="273"/>
        <end position="292"/>
    </location>
</feature>
<keyword evidence="11" id="KW-1185">Reference proteome</keyword>
<evidence type="ECO:0000256" key="7">
    <source>
        <dbReference type="RuleBase" id="RU363032"/>
    </source>
</evidence>
<sequence length="538" mass="59501">MGIGPRLEPDRRQGRLRRPRELPRGARQPLLRQAAGQHSQHLPAVVRTPGGDRGDPRGAARHPPPGPHLVADEHPAAVRGLAGRRRHHLRIPVRRPLRPDQRAHRAPGHQPHPVAHRPLRQPRGHRLDGQLALDRLQRADLPRGDAGRPARPLRVGLDRRRRPGQAVLQHHLADDPPDHGLRHHHLDHRRPPDLRRAAALRPDRHPQRRQRPPVWDDHDAGLRLRLAAARPRSRVGDGVAALPGDLRIRDRQLPADPSVGRAGGGVVNRRPGFLVYGLLTAFVLGSAAPLYWSFLLGSHTKEVAAQGVPPLLPGGHFWSNAERAIETIPFWKALANSMIVSTVTACSVVFFCTLAGYAFAKLRFRGRGPLLVFVIATMAVPTQLGVVPLFILMAEFGWAGSIWSVIVPWLVTAFGVFFMRQYLLDAVPDELIEAARMDGCSQIRVFWHVALPAARPAAAILWLFTFMQVWTDFFWPLIALPHGNPTIQVALNQLQSGFFKDYSLVLAGTTLATIPLLVLFIVAGRQLVAGIMQGAVKG</sequence>